<keyword evidence="3" id="KW-1185">Reference proteome</keyword>
<sequence length="161" mass="18569">MTQMQKLNLGSGLGQHDAEPEALEERDADAETWVVFGSESGLTWVNPDKVQLSGNYLSNTWVICQHKTDTHRYSSIPELYLGKRVTGRSSTSQTSTFVMIVNAMDRKCKNREKETSDQRELRHVYCMKYKHKKGLQNSIKIKMIRDQPHEIGFYFPVITKN</sequence>
<evidence type="ECO:0000313" key="3">
    <source>
        <dbReference type="Proteomes" id="UP000018888"/>
    </source>
</evidence>
<dbReference type="Proteomes" id="UP000018888">
    <property type="component" value="Unassembled WGS sequence"/>
</dbReference>
<evidence type="ECO:0000313" key="2">
    <source>
        <dbReference type="EMBL" id="POG60784.1"/>
    </source>
</evidence>
<proteinExistence type="predicted"/>
<name>A0A2P4P5X6_RHIID</name>
<gene>
    <name evidence="2" type="ORF">GLOIN_2v1847406</name>
</gene>
<protein>
    <submittedName>
        <fullName evidence="2">Uncharacterized protein</fullName>
    </submittedName>
</protein>
<feature type="region of interest" description="Disordered" evidence="1">
    <location>
        <begin position="1"/>
        <end position="24"/>
    </location>
</feature>
<organism evidence="2 3">
    <name type="scientific">Rhizophagus irregularis (strain DAOM 181602 / DAOM 197198 / MUCL 43194)</name>
    <name type="common">Arbuscular mycorrhizal fungus</name>
    <name type="synonym">Glomus intraradices</name>
    <dbReference type="NCBI Taxonomy" id="747089"/>
    <lineage>
        <taxon>Eukaryota</taxon>
        <taxon>Fungi</taxon>
        <taxon>Fungi incertae sedis</taxon>
        <taxon>Mucoromycota</taxon>
        <taxon>Glomeromycotina</taxon>
        <taxon>Glomeromycetes</taxon>
        <taxon>Glomerales</taxon>
        <taxon>Glomeraceae</taxon>
        <taxon>Rhizophagus</taxon>
    </lineage>
</organism>
<dbReference type="VEuPathDB" id="FungiDB:RhiirFUN_000240"/>
<evidence type="ECO:0000256" key="1">
    <source>
        <dbReference type="SAM" id="MobiDB-lite"/>
    </source>
</evidence>
<comment type="caution">
    <text evidence="2">The sequence shown here is derived from an EMBL/GenBank/DDBJ whole genome shotgun (WGS) entry which is preliminary data.</text>
</comment>
<accession>A0A2P4P5X6</accession>
<dbReference type="AlphaFoldDB" id="A0A2P4P5X6"/>
<dbReference type="EMBL" id="AUPC02000371">
    <property type="protein sequence ID" value="POG60784.1"/>
    <property type="molecule type" value="Genomic_DNA"/>
</dbReference>
<reference evidence="2 3" key="1">
    <citation type="journal article" date="2013" name="Proc. Natl. Acad. Sci. U.S.A.">
        <title>Genome of an arbuscular mycorrhizal fungus provides insight into the oldest plant symbiosis.</title>
        <authorList>
            <person name="Tisserant E."/>
            <person name="Malbreil M."/>
            <person name="Kuo A."/>
            <person name="Kohler A."/>
            <person name="Symeonidi A."/>
            <person name="Balestrini R."/>
            <person name="Charron P."/>
            <person name="Duensing N."/>
            <person name="Frei Dit Frey N."/>
            <person name="Gianinazzi-Pearson V."/>
            <person name="Gilbert L.B."/>
            <person name="Handa Y."/>
            <person name="Herr J.R."/>
            <person name="Hijri M."/>
            <person name="Koul R."/>
            <person name="Kawaguchi M."/>
            <person name="Krajinski F."/>
            <person name="Lammers P.J."/>
            <person name="Masclaux F.G."/>
            <person name="Murat C."/>
            <person name="Morin E."/>
            <person name="Ndikumana S."/>
            <person name="Pagni M."/>
            <person name="Petitpierre D."/>
            <person name="Requena N."/>
            <person name="Rosikiewicz P."/>
            <person name="Riley R."/>
            <person name="Saito K."/>
            <person name="San Clemente H."/>
            <person name="Shapiro H."/>
            <person name="van Tuinen D."/>
            <person name="Becard G."/>
            <person name="Bonfante P."/>
            <person name="Paszkowski U."/>
            <person name="Shachar-Hill Y.Y."/>
            <person name="Tuskan G.A."/>
            <person name="Young P.W."/>
            <person name="Sanders I.R."/>
            <person name="Henrissat B."/>
            <person name="Rensing S.A."/>
            <person name="Grigoriev I.V."/>
            <person name="Corradi N."/>
            <person name="Roux C."/>
            <person name="Martin F."/>
        </authorList>
    </citation>
    <scope>NUCLEOTIDE SEQUENCE [LARGE SCALE GENOMIC DNA]</scope>
    <source>
        <strain evidence="2 3">DAOM 197198</strain>
    </source>
</reference>
<reference evidence="2 3" key="2">
    <citation type="journal article" date="2018" name="New Phytol.">
        <title>High intraspecific genome diversity in the model arbuscular mycorrhizal symbiont Rhizophagus irregularis.</title>
        <authorList>
            <person name="Chen E.C.H."/>
            <person name="Morin E."/>
            <person name="Beaudet D."/>
            <person name="Noel J."/>
            <person name="Yildirir G."/>
            <person name="Ndikumana S."/>
            <person name="Charron P."/>
            <person name="St-Onge C."/>
            <person name="Giorgi J."/>
            <person name="Kruger M."/>
            <person name="Marton T."/>
            <person name="Ropars J."/>
            <person name="Grigoriev I.V."/>
            <person name="Hainaut M."/>
            <person name="Henrissat B."/>
            <person name="Roux C."/>
            <person name="Martin F."/>
            <person name="Corradi N."/>
        </authorList>
    </citation>
    <scope>NUCLEOTIDE SEQUENCE [LARGE SCALE GENOMIC DNA]</scope>
    <source>
        <strain evidence="2 3">DAOM 197198</strain>
    </source>
</reference>